<evidence type="ECO:0000313" key="1">
    <source>
        <dbReference type="EMBL" id="KNC74545.1"/>
    </source>
</evidence>
<keyword evidence="2" id="KW-1185">Reference proteome</keyword>
<organism evidence="1 2">
    <name type="scientific">Sphaeroforma arctica JP610</name>
    <dbReference type="NCBI Taxonomy" id="667725"/>
    <lineage>
        <taxon>Eukaryota</taxon>
        <taxon>Ichthyosporea</taxon>
        <taxon>Ichthyophonida</taxon>
        <taxon>Sphaeroforma</taxon>
    </lineage>
</organism>
<sequence>EAIKALEDLKVLSITQGRDGRPVAVMDESFCASLKVALTGSGIPKPISDEQANGIDLTKKGITIEKLNKYATER</sequence>
<dbReference type="Proteomes" id="UP000054560">
    <property type="component" value="Unassembled WGS sequence"/>
</dbReference>
<feature type="non-terminal residue" evidence="1">
    <location>
        <position position="1"/>
    </location>
</feature>
<dbReference type="RefSeq" id="XP_014148447.1">
    <property type="nucleotide sequence ID" value="XM_014292972.1"/>
</dbReference>
<name>A0A0L0FCQ7_9EUKA</name>
<accession>A0A0L0FCQ7</accession>
<protein>
    <submittedName>
        <fullName evidence="1">Uncharacterized protein</fullName>
    </submittedName>
</protein>
<evidence type="ECO:0000313" key="2">
    <source>
        <dbReference type="Proteomes" id="UP000054560"/>
    </source>
</evidence>
<dbReference type="AlphaFoldDB" id="A0A0L0FCQ7"/>
<gene>
    <name evidence="1" type="ORF">SARC_12912</name>
</gene>
<dbReference type="EMBL" id="KQ244306">
    <property type="protein sequence ID" value="KNC74545.1"/>
    <property type="molecule type" value="Genomic_DNA"/>
</dbReference>
<dbReference type="GeneID" id="25913416"/>
<reference evidence="1 2" key="1">
    <citation type="submission" date="2011-02" db="EMBL/GenBank/DDBJ databases">
        <title>The Genome Sequence of Sphaeroforma arctica JP610.</title>
        <authorList>
            <consortium name="The Broad Institute Genome Sequencing Platform"/>
            <person name="Russ C."/>
            <person name="Cuomo C."/>
            <person name="Young S.K."/>
            <person name="Zeng Q."/>
            <person name="Gargeya S."/>
            <person name="Alvarado L."/>
            <person name="Berlin A."/>
            <person name="Chapman S.B."/>
            <person name="Chen Z."/>
            <person name="Freedman E."/>
            <person name="Gellesch M."/>
            <person name="Goldberg J."/>
            <person name="Griggs A."/>
            <person name="Gujja S."/>
            <person name="Heilman E."/>
            <person name="Heiman D."/>
            <person name="Howarth C."/>
            <person name="Mehta T."/>
            <person name="Neiman D."/>
            <person name="Pearson M."/>
            <person name="Roberts A."/>
            <person name="Saif S."/>
            <person name="Shea T."/>
            <person name="Shenoy N."/>
            <person name="Sisk P."/>
            <person name="Stolte C."/>
            <person name="Sykes S."/>
            <person name="White J."/>
            <person name="Yandava C."/>
            <person name="Burger G."/>
            <person name="Gray M.W."/>
            <person name="Holland P.W.H."/>
            <person name="King N."/>
            <person name="Lang F.B.F."/>
            <person name="Roger A.J."/>
            <person name="Ruiz-Trillo I."/>
            <person name="Haas B."/>
            <person name="Nusbaum C."/>
            <person name="Birren B."/>
        </authorList>
    </citation>
    <scope>NUCLEOTIDE SEQUENCE [LARGE SCALE GENOMIC DNA]</scope>
    <source>
        <strain evidence="1 2">JP610</strain>
    </source>
</reference>
<proteinExistence type="predicted"/>